<protein>
    <submittedName>
        <fullName evidence="1">Uncharacterized protein</fullName>
    </submittedName>
</protein>
<accession>A0AA37H129</accession>
<comment type="caution">
    <text evidence="1">The sequence shown here is derived from an EMBL/GenBank/DDBJ whole genome shotgun (WGS) entry which is preliminary data.</text>
</comment>
<keyword evidence="2" id="KW-1185">Reference proteome</keyword>
<reference evidence="1 2" key="1">
    <citation type="submission" date="2021-07" db="EMBL/GenBank/DDBJ databases">
        <title>Genome data of Colletotrichum spaethianum.</title>
        <authorList>
            <person name="Utami Y.D."/>
            <person name="Hiruma K."/>
        </authorList>
    </citation>
    <scope>NUCLEOTIDE SEQUENCE [LARGE SCALE GENOMIC DNA]</scope>
    <source>
        <strain evidence="1 2">MAFF 242679</strain>
    </source>
</reference>
<sequence length="133" mass="15012">MCYPAGTRGLRGRVIRVCCTERNADGKWKATEATDGGYRYYNLTEDTVLSFALSVYEALRTADRWATQFRSLDVGCRLDISAKEPGGPLFVNEVTRWYRADYFSDYCTGEPHTLLCSAYADAWVRYAGPCYVG</sequence>
<evidence type="ECO:0000313" key="1">
    <source>
        <dbReference type="EMBL" id="GJC91049.1"/>
    </source>
</evidence>
<gene>
    <name evidence="1" type="ORF">ColLi_13887</name>
</gene>
<dbReference type="Proteomes" id="UP001055172">
    <property type="component" value="Unassembled WGS sequence"/>
</dbReference>
<dbReference type="EMBL" id="BPPX01000066">
    <property type="protein sequence ID" value="GJC91049.1"/>
    <property type="molecule type" value="Genomic_DNA"/>
</dbReference>
<evidence type="ECO:0000313" key="2">
    <source>
        <dbReference type="Proteomes" id="UP001055172"/>
    </source>
</evidence>
<name>A0AA37H129_9PEZI</name>
<organism evidence="1 2">
    <name type="scientific">Colletotrichum liriopes</name>
    <dbReference type="NCBI Taxonomy" id="708192"/>
    <lineage>
        <taxon>Eukaryota</taxon>
        <taxon>Fungi</taxon>
        <taxon>Dikarya</taxon>
        <taxon>Ascomycota</taxon>
        <taxon>Pezizomycotina</taxon>
        <taxon>Sordariomycetes</taxon>
        <taxon>Hypocreomycetidae</taxon>
        <taxon>Glomerellales</taxon>
        <taxon>Glomerellaceae</taxon>
        <taxon>Colletotrichum</taxon>
        <taxon>Colletotrichum spaethianum species complex</taxon>
    </lineage>
</organism>
<dbReference type="AlphaFoldDB" id="A0AA37H129"/>
<proteinExistence type="predicted"/>